<proteinExistence type="inferred from homology"/>
<dbReference type="Proteomes" id="UP001321861">
    <property type="component" value="Chromosome"/>
</dbReference>
<keyword evidence="5" id="KW-1185">Reference proteome</keyword>
<gene>
    <name evidence="4" type="ORF">XA3_18670</name>
</gene>
<feature type="coiled-coil region" evidence="2">
    <location>
        <begin position="75"/>
        <end position="166"/>
    </location>
</feature>
<dbReference type="InterPro" id="IPR006829">
    <property type="entry name" value="LXG_dom"/>
</dbReference>
<dbReference type="Pfam" id="PF04740">
    <property type="entry name" value="LXG"/>
    <property type="match status" value="1"/>
</dbReference>
<evidence type="ECO:0000256" key="2">
    <source>
        <dbReference type="SAM" id="Coils"/>
    </source>
</evidence>
<dbReference type="PROSITE" id="PS51756">
    <property type="entry name" value="LXG"/>
    <property type="match status" value="1"/>
</dbReference>
<feature type="domain" description="LXG" evidence="3">
    <location>
        <begin position="1"/>
        <end position="233"/>
    </location>
</feature>
<reference evidence="4 5" key="1">
    <citation type="journal article" date="2023" name="Microbiol. Spectr.">
        <title>Symbiosis of Carpenter Bees with Uncharacterized Lactic Acid Bacteria Showing NAD Auxotrophy.</title>
        <authorList>
            <person name="Kawasaki S."/>
            <person name="Ozawa K."/>
            <person name="Mori T."/>
            <person name="Yamamoto A."/>
            <person name="Ito M."/>
            <person name="Ohkuma M."/>
            <person name="Sakamoto M."/>
            <person name="Matsutani M."/>
        </authorList>
    </citation>
    <scope>NUCLEOTIDE SEQUENCE [LARGE SCALE GENOMIC DNA]</scope>
    <source>
        <strain evidence="4 5">XA3</strain>
    </source>
</reference>
<evidence type="ECO:0000313" key="4">
    <source>
        <dbReference type="EMBL" id="BDR59426.1"/>
    </source>
</evidence>
<dbReference type="AlphaFoldDB" id="A0AAU9DAF8"/>
<accession>A0AAU9DAF8</accession>
<protein>
    <recommendedName>
        <fullName evidence="3">LXG domain-containing protein</fullName>
    </recommendedName>
</protein>
<dbReference type="EMBL" id="AP026802">
    <property type="protein sequence ID" value="BDR59426.1"/>
    <property type="molecule type" value="Genomic_DNA"/>
</dbReference>
<dbReference type="RefSeq" id="WP_317635219.1">
    <property type="nucleotide sequence ID" value="NZ_AP026802.1"/>
</dbReference>
<dbReference type="KEGG" id="xap:XA3_18670"/>
<evidence type="ECO:0000259" key="3">
    <source>
        <dbReference type="PROSITE" id="PS51756"/>
    </source>
</evidence>
<comment type="similarity">
    <text evidence="1">In the N-terminal section; belongs to the LXG family.</text>
</comment>
<name>A0AAU9DAF8_9LACO</name>
<keyword evidence="2" id="KW-0175">Coiled coil</keyword>
<organism evidence="4 5">
    <name type="scientific">Xylocopilactobacillus apicola</name>
    <dbReference type="NCBI Taxonomy" id="2932184"/>
    <lineage>
        <taxon>Bacteria</taxon>
        <taxon>Bacillati</taxon>
        <taxon>Bacillota</taxon>
        <taxon>Bacilli</taxon>
        <taxon>Lactobacillales</taxon>
        <taxon>Lactobacillaceae</taxon>
        <taxon>Xylocopilactobacillus</taxon>
    </lineage>
</organism>
<evidence type="ECO:0000313" key="5">
    <source>
        <dbReference type="Proteomes" id="UP001321861"/>
    </source>
</evidence>
<evidence type="ECO:0000256" key="1">
    <source>
        <dbReference type="ARBA" id="ARBA00034117"/>
    </source>
</evidence>
<sequence length="526" mass="57430">MGLIYSSSDSESLIKALGDNLSKIKSTVDHLKSGSQHVVSYISGSSDLSGNAYEKGTNLFRDCVIPTINLTTEIIRSIEKSFQKYKSANEAIKDEGYLKEDNIKQQIREKESLIDRYESQIASSQVMSIGNSDALISYQKMLYELIDELKRDISKLNKKLEKLYRFNSATSSLFTNSLNDLKTAMQGVLALKKTIVKPDGSYQFPIGVDSSLFEAIKSRSLSVSSEDEAIRNAIENMPLNMDTDQMTDWVLDGIEEHGLDFFEVLDTIQNWSGKGTTMSEAFRIWKKSKAYLGINKLYLDSKRNIRMGNGEQKPKNGGKFLLGQYSDASKHKNDGKYLHREGKTYLKNTGIDLVDYHYSRLPDGSIDWKQFRAGGMVGFKEAINPFNDFKGWKGASNLTKVGKGLGIAGTAFTVVNDFNDNIDLSHIDTKSVVNFATDVAVDFGASASAVALGTAIGTTLLPGAGTVAGAIAGIVIDVIFNAGFGNPPKSAVDYVKSGAKGLINGIGKMIKGFGNLAGGLRFGYGH</sequence>